<accession>A9NTI9</accession>
<proteinExistence type="evidence at transcript level"/>
<evidence type="ECO:0000313" key="1">
    <source>
        <dbReference type="EMBL" id="ABK23950.1"/>
    </source>
</evidence>
<protein>
    <submittedName>
        <fullName evidence="1">Uncharacterized protein</fullName>
    </submittedName>
</protein>
<name>A9NTI9_PICSI</name>
<organism evidence="1">
    <name type="scientific">Picea sitchensis</name>
    <name type="common">Sitka spruce</name>
    <name type="synonym">Pinus sitchensis</name>
    <dbReference type="NCBI Taxonomy" id="3332"/>
    <lineage>
        <taxon>Eukaryota</taxon>
        <taxon>Viridiplantae</taxon>
        <taxon>Streptophyta</taxon>
        <taxon>Embryophyta</taxon>
        <taxon>Tracheophyta</taxon>
        <taxon>Spermatophyta</taxon>
        <taxon>Pinopsida</taxon>
        <taxon>Pinidae</taxon>
        <taxon>Conifers I</taxon>
        <taxon>Pinales</taxon>
        <taxon>Pinaceae</taxon>
        <taxon>Picea</taxon>
    </lineage>
</organism>
<dbReference type="EMBL" id="EF084638">
    <property type="protein sequence ID" value="ABK23950.1"/>
    <property type="molecule type" value="mRNA"/>
</dbReference>
<reference evidence="1" key="1">
    <citation type="journal article" date="2008" name="BMC Genomics">
        <title>A conifer genomics resource of 200,000 spruce (Picea spp.) ESTs and 6,464 high-quality, sequence-finished full-length cDNAs for Sitka spruce (Picea sitchensis).</title>
        <authorList>
            <person name="Ralph S.G."/>
            <person name="Chun H.J."/>
            <person name="Kolosova N."/>
            <person name="Cooper D."/>
            <person name="Oddy C."/>
            <person name="Ritland C.E."/>
            <person name="Kirkpatrick R."/>
            <person name="Moore R."/>
            <person name="Barber S."/>
            <person name="Holt R.A."/>
            <person name="Jones S.J."/>
            <person name="Marra M.A."/>
            <person name="Douglas C.J."/>
            <person name="Ritland K."/>
            <person name="Bohlmann J."/>
        </authorList>
    </citation>
    <scope>NUCLEOTIDE SEQUENCE</scope>
    <source>
        <tissue evidence="1">Green portion of the leader tissue</tissue>
    </source>
</reference>
<sequence length="114" mass="13061">MTLATHRRCWTHSPLRRTNRRRRLPRSSNQQWRRAQNCRRNHFLRPRLLGNQGLLQMMAAEDEAGPEVAVDSVTESRRSLDAAVGEVIMVSGTLTARTMPIQVLVEVSMKTILI</sequence>
<dbReference type="AlphaFoldDB" id="A9NTI9"/>